<name>A0A4V4MMT5_9BASI</name>
<evidence type="ECO:0000256" key="8">
    <source>
        <dbReference type="ARBA" id="ARBA00023002"/>
    </source>
</evidence>
<proteinExistence type="inferred from homology"/>
<dbReference type="GO" id="GO:0006397">
    <property type="term" value="P:mRNA processing"/>
    <property type="evidence" value="ECO:0007669"/>
    <property type="project" value="UniProtKB-KW"/>
</dbReference>
<evidence type="ECO:0000256" key="14">
    <source>
        <dbReference type="SAM" id="MobiDB-lite"/>
    </source>
</evidence>
<dbReference type="Gene3D" id="3.20.100.10">
    <property type="entry name" value="mRNA triphosphatase Cet1-like"/>
    <property type="match status" value="1"/>
</dbReference>
<comment type="catalytic activity">
    <reaction evidence="11">
        <text>a 5'-end triphospho-ribonucleoside in mRNA + H2O = a 5'-end diphospho-ribonucleoside in mRNA + phosphate + H(+)</text>
        <dbReference type="Rhea" id="RHEA:67004"/>
        <dbReference type="Rhea" id="RHEA-COMP:17164"/>
        <dbReference type="Rhea" id="RHEA-COMP:17165"/>
        <dbReference type="ChEBI" id="CHEBI:15377"/>
        <dbReference type="ChEBI" id="CHEBI:15378"/>
        <dbReference type="ChEBI" id="CHEBI:43474"/>
        <dbReference type="ChEBI" id="CHEBI:167616"/>
        <dbReference type="ChEBI" id="CHEBI:167618"/>
        <dbReference type="EC" id="3.6.1.74"/>
    </reaction>
    <physiologicalReaction direction="left-to-right" evidence="11">
        <dbReference type="Rhea" id="RHEA:67005"/>
    </physiologicalReaction>
</comment>
<evidence type="ECO:0000256" key="11">
    <source>
        <dbReference type="ARBA" id="ARBA00047740"/>
    </source>
</evidence>
<feature type="compositionally biased region" description="Polar residues" evidence="14">
    <location>
        <begin position="1127"/>
        <end position="1140"/>
    </location>
</feature>
<reference evidence="16 17" key="1">
    <citation type="submission" date="2019-03" db="EMBL/GenBank/DDBJ databases">
        <title>Sequencing 25 genomes of Wallemia mellicola.</title>
        <authorList>
            <person name="Gostincar C."/>
        </authorList>
    </citation>
    <scope>NUCLEOTIDE SEQUENCE [LARGE SCALE GENOMIC DNA]</scope>
    <source>
        <strain evidence="16 17">EXF-1262</strain>
    </source>
</reference>
<dbReference type="InterPro" id="IPR037009">
    <property type="entry name" value="mRNA_triPase_Cet1_sf"/>
</dbReference>
<evidence type="ECO:0000256" key="1">
    <source>
        <dbReference type="ARBA" id="ARBA00010406"/>
    </source>
</evidence>
<comment type="caution">
    <text evidence="16">The sequence shown here is derived from an EMBL/GenBank/DDBJ whole genome shotgun (WGS) entry which is preliminary data.</text>
</comment>
<evidence type="ECO:0000256" key="13">
    <source>
        <dbReference type="RuleBase" id="RU003410"/>
    </source>
</evidence>
<evidence type="ECO:0000256" key="7">
    <source>
        <dbReference type="ARBA" id="ARBA00022840"/>
    </source>
</evidence>
<evidence type="ECO:0000256" key="5">
    <source>
        <dbReference type="ARBA" id="ARBA00022741"/>
    </source>
</evidence>
<dbReference type="GO" id="GO:0140818">
    <property type="term" value="F:mRNA 5'-triphosphate monophosphatase activity"/>
    <property type="evidence" value="ECO:0007669"/>
    <property type="project" value="UniProtKB-EC"/>
</dbReference>
<dbReference type="PROSITE" id="PS51161">
    <property type="entry name" value="ATP_CONE"/>
    <property type="match status" value="1"/>
</dbReference>
<gene>
    <name evidence="16" type="ORF">E3Q17_01529</name>
</gene>
<accession>A0A4V4MMT5</accession>
<dbReference type="InterPro" id="IPR004206">
    <property type="entry name" value="mRNA_triPase_Cet1"/>
</dbReference>
<feature type="region of interest" description="Disordered" evidence="14">
    <location>
        <begin position="1127"/>
        <end position="1149"/>
    </location>
</feature>
<evidence type="ECO:0000256" key="2">
    <source>
        <dbReference type="ARBA" id="ARBA00011771"/>
    </source>
</evidence>
<dbReference type="UniPathway" id="UPA00326"/>
<dbReference type="PANTHER" id="PTHR11573">
    <property type="entry name" value="RIBONUCLEOSIDE-DIPHOSPHATE REDUCTASE LARGE CHAIN"/>
    <property type="match status" value="1"/>
</dbReference>
<dbReference type="GO" id="GO:0009263">
    <property type="term" value="P:deoxyribonucleotide biosynthetic process"/>
    <property type="evidence" value="ECO:0007669"/>
    <property type="project" value="UniProtKB-KW"/>
</dbReference>
<dbReference type="EC" id="1.17.4.1" evidence="13"/>
<evidence type="ECO:0000256" key="12">
    <source>
        <dbReference type="PROSITE-ProRule" id="PRU00492"/>
    </source>
</evidence>
<evidence type="ECO:0000313" key="17">
    <source>
        <dbReference type="Proteomes" id="UP000307169"/>
    </source>
</evidence>
<dbReference type="Gene3D" id="3.20.70.20">
    <property type="match status" value="1"/>
</dbReference>
<sequence length="1188" mass="134985">MSSDDFTYKSTTPEEPESTRPLKRQRNDIDKEKSIKSAAGMKMEKSIFGLEPSDEFIKEVSDWIWKHARNCEHKVEVEAKIGIFVDQTGQRAELPVAVETILTNTDGLRFISDMTISQHKHYNKILNDRTSQSSQTPTRIHYAHSKELDSFYPIGRGQRKIRVTKDLRTDQVKDVIEKVRVADLAIYSPKRLFDWRISINMEIPQTVPQNQNMTYSRKKDRLSYTQQEMQVDLTQVFSPNSETPSHELELEMHRPKFLIEEGFKRERGLPNMYDELIKVFILQVKTRLTFFTIINQRPLHINLLKVFKRDGRKESVAFDKITARINKLCYGLDSNHVDPIEITKKVVQGVHQGITTVELDNLAAETAAYLTVKHPDYAVLAARIAISNLHKETKKAFSAVIEDLYNYVNPRNGKPGPMISDETYQVVMKNRNVLDSAILYDRDFNYNFFGFKTLERSYLLRINGKVAERPQHMLMRVAVGIHGSDLERVIETYNLMSLKAFTHASPTLFNAGTPHPQMSSCFLVTMQDDSIEGIYDTLKSCALISKTAGGIGLNIHCIRATGSYIAGTNGSSNGIVPMLRAFDATARYVDQGGNKRPGAFAIYLEPWHPDVFEFLDLRKNHGKEEVRARDLFYALWIPDLFMQRVQENGDWPLFCPHEAPGLHEVWGKEFEELFFKYEREGRAKRVVKAQKLWYSILDSQVETGGPFMLYKDHANAKSNQQNLGTIKNSNLCTEIIEYSAPDEVAVCNLASIALPSYIKNGQFDFNELHKVTKVLTRNLNRIIDVNYYPVKEAYNSNMRHRPIGLGVQGLADAFQLLRFPFSSEEARLLNKQIFETIYHAAVESSSELAQEFGVYESYHGSPASKGQLQYDLWNVTPTGLWDWTSLKEKVAQRGLRNSLLVAPMPTASTSQILGFNECFEPYTSNIYTRRVLSGEFQIVNPWLLKDLCDRGLWNDTMKNRIIAHGGSVQNISDIPDDIKELYKTVWEISQKVIIDLAADRGAFIDQSQSLNVHLASPTHAQLTSMHFYAHRRGLKTGMYYLRTRPQSAAIQFTVDKQALEEAKATQKSKPSTPSKTGSITSSVERMKLDDSSARSNAAKSVSTPIRAATISRAVSGIENTPSIKRTLSSHVETDENQPTKSVDLGEETEDEEEIDFETAKARLEAKKLEQEKLVCSIENKEACVMCSG</sequence>
<dbReference type="GO" id="GO:0005524">
    <property type="term" value="F:ATP binding"/>
    <property type="evidence" value="ECO:0007669"/>
    <property type="project" value="UniProtKB-UniRule"/>
</dbReference>
<dbReference type="Pfam" id="PF02940">
    <property type="entry name" value="mRNA_triPase"/>
    <property type="match status" value="1"/>
</dbReference>
<evidence type="ECO:0000256" key="10">
    <source>
        <dbReference type="ARBA" id="ARBA00024942"/>
    </source>
</evidence>
<dbReference type="SUPFAM" id="SSF51998">
    <property type="entry name" value="PFL-like glycyl radical enzymes"/>
    <property type="match status" value="1"/>
</dbReference>
<comment type="similarity">
    <text evidence="1 13">Belongs to the ribonucleoside diphosphate reductase large chain family.</text>
</comment>
<evidence type="ECO:0000256" key="3">
    <source>
        <dbReference type="ARBA" id="ARBA00022533"/>
    </source>
</evidence>
<dbReference type="SUPFAM" id="SSF55154">
    <property type="entry name" value="CYTH-like phosphatases"/>
    <property type="match status" value="1"/>
</dbReference>
<dbReference type="Pfam" id="PF00317">
    <property type="entry name" value="Ribonuc_red_lgN"/>
    <property type="match status" value="1"/>
</dbReference>
<dbReference type="GO" id="GO:0004748">
    <property type="term" value="F:ribonucleoside-diphosphate reductase activity, thioredoxin disulfide as acceptor"/>
    <property type="evidence" value="ECO:0007669"/>
    <property type="project" value="UniProtKB-EC"/>
</dbReference>
<dbReference type="InterPro" id="IPR013346">
    <property type="entry name" value="NrdE_NrdA_C"/>
</dbReference>
<dbReference type="InterPro" id="IPR005144">
    <property type="entry name" value="ATP-cone_dom"/>
</dbReference>
<dbReference type="Pfam" id="PF02867">
    <property type="entry name" value="Ribonuc_red_lgC"/>
    <property type="match status" value="1"/>
</dbReference>
<organism evidence="16 17">
    <name type="scientific">Wallemia mellicola</name>
    <dbReference type="NCBI Taxonomy" id="1708541"/>
    <lineage>
        <taxon>Eukaryota</taxon>
        <taxon>Fungi</taxon>
        <taxon>Dikarya</taxon>
        <taxon>Basidiomycota</taxon>
        <taxon>Wallemiomycotina</taxon>
        <taxon>Wallemiomycetes</taxon>
        <taxon>Wallemiales</taxon>
        <taxon>Wallemiaceae</taxon>
        <taxon>Wallemia</taxon>
    </lineage>
</organism>
<evidence type="ECO:0000313" key="16">
    <source>
        <dbReference type="EMBL" id="TIC02163.1"/>
    </source>
</evidence>
<dbReference type="InterPro" id="IPR013509">
    <property type="entry name" value="RNR_lsu_N"/>
</dbReference>
<dbReference type="PROSITE" id="PS00089">
    <property type="entry name" value="RIBORED_LARGE"/>
    <property type="match status" value="1"/>
</dbReference>
<dbReference type="AlphaFoldDB" id="A0A4V4MMT5"/>
<keyword evidence="5 12" id="KW-0547">Nucleotide-binding</keyword>
<protein>
    <recommendedName>
        <fullName evidence="13">Ribonucleoside-diphosphate reductase</fullName>
        <ecNumber evidence="13">1.17.4.1</ecNumber>
    </recommendedName>
</protein>
<feature type="compositionally biased region" description="Polar residues" evidence="14">
    <location>
        <begin position="1"/>
        <end position="13"/>
    </location>
</feature>
<evidence type="ECO:0000259" key="15">
    <source>
        <dbReference type="PROSITE" id="PS51161"/>
    </source>
</evidence>
<comment type="catalytic activity">
    <reaction evidence="13">
        <text>a 2'-deoxyribonucleoside 5'-diphosphate + [thioredoxin]-disulfide + H2O = a ribonucleoside 5'-diphosphate + [thioredoxin]-dithiol</text>
        <dbReference type="Rhea" id="RHEA:23252"/>
        <dbReference type="Rhea" id="RHEA-COMP:10698"/>
        <dbReference type="Rhea" id="RHEA-COMP:10700"/>
        <dbReference type="ChEBI" id="CHEBI:15377"/>
        <dbReference type="ChEBI" id="CHEBI:29950"/>
        <dbReference type="ChEBI" id="CHEBI:50058"/>
        <dbReference type="ChEBI" id="CHEBI:57930"/>
        <dbReference type="ChEBI" id="CHEBI:73316"/>
        <dbReference type="EC" id="1.17.4.1"/>
    </reaction>
</comment>
<keyword evidence="4" id="KW-0507">mRNA processing</keyword>
<comment type="subunit">
    <text evidence="2">Heterodimer of a large and a small subunit.</text>
</comment>
<evidence type="ECO:0000256" key="4">
    <source>
        <dbReference type="ARBA" id="ARBA00022664"/>
    </source>
</evidence>
<dbReference type="CDD" id="cd07470">
    <property type="entry name" value="CYTH-like_mRNA_RTPase"/>
    <property type="match status" value="1"/>
</dbReference>
<evidence type="ECO:0000256" key="9">
    <source>
        <dbReference type="ARBA" id="ARBA00023116"/>
    </source>
</evidence>
<dbReference type="PRINTS" id="PR01183">
    <property type="entry name" value="RIBORDTASEM1"/>
</dbReference>
<dbReference type="EMBL" id="SPRH01000013">
    <property type="protein sequence ID" value="TIC02163.1"/>
    <property type="molecule type" value="Genomic_DNA"/>
</dbReference>
<dbReference type="InterPro" id="IPR039718">
    <property type="entry name" value="Rrm1"/>
</dbReference>
<dbReference type="InterPro" id="IPR000788">
    <property type="entry name" value="RNR_lg_C"/>
</dbReference>
<dbReference type="InterPro" id="IPR033469">
    <property type="entry name" value="CYTH-like_dom_sf"/>
</dbReference>
<dbReference type="Proteomes" id="UP000307169">
    <property type="component" value="Unassembled WGS sequence"/>
</dbReference>
<feature type="compositionally biased region" description="Low complexity" evidence="14">
    <location>
        <begin position="1065"/>
        <end position="1082"/>
    </location>
</feature>
<feature type="domain" description="ATP-cone" evidence="15">
    <location>
        <begin position="304"/>
        <end position="395"/>
    </location>
</feature>
<feature type="region of interest" description="Disordered" evidence="14">
    <location>
        <begin position="1"/>
        <end position="36"/>
    </location>
</feature>
<comment type="function">
    <text evidence="10 13">Provides the precursors necessary for DNA synthesis. Catalyzes the biosynthesis of deoxyribonucleotides from the corresponding ribonucleotides.</text>
</comment>
<dbReference type="InterPro" id="IPR008926">
    <property type="entry name" value="RNR_R1-su_N"/>
</dbReference>
<dbReference type="GO" id="GO:0004651">
    <property type="term" value="F:polynucleotide 5'-phosphatase activity"/>
    <property type="evidence" value="ECO:0007669"/>
    <property type="project" value="InterPro"/>
</dbReference>
<dbReference type="CDD" id="cd01679">
    <property type="entry name" value="RNR_I"/>
    <property type="match status" value="1"/>
</dbReference>
<keyword evidence="6" id="KW-0378">Hydrolase</keyword>
<feature type="compositionally biased region" description="Basic and acidic residues" evidence="14">
    <location>
        <begin position="17"/>
        <end position="35"/>
    </location>
</feature>
<dbReference type="FunFam" id="3.20.70.20:FF:000010">
    <property type="entry name" value="Ribonucleoside-diphosphate reductase"/>
    <property type="match status" value="1"/>
</dbReference>
<feature type="region of interest" description="Disordered" evidence="14">
    <location>
        <begin position="1061"/>
        <end position="1100"/>
    </location>
</feature>
<dbReference type="Pfam" id="PF03477">
    <property type="entry name" value="ATP-cone"/>
    <property type="match status" value="1"/>
</dbReference>
<keyword evidence="9 13" id="KW-0215">Deoxyribonucleotide synthesis</keyword>
<dbReference type="SUPFAM" id="SSF48168">
    <property type="entry name" value="R1 subunit of ribonucleotide reductase, N-terminal domain"/>
    <property type="match status" value="1"/>
</dbReference>
<evidence type="ECO:0000256" key="6">
    <source>
        <dbReference type="ARBA" id="ARBA00022801"/>
    </source>
</evidence>
<dbReference type="GO" id="GO:0005971">
    <property type="term" value="C:ribonucleoside-diphosphate reductase complex"/>
    <property type="evidence" value="ECO:0007669"/>
    <property type="project" value="TreeGrafter"/>
</dbReference>
<keyword evidence="3" id="KW-0021">Allosteric enzyme</keyword>
<keyword evidence="7 12" id="KW-0067">ATP-binding</keyword>
<keyword evidence="8 13" id="KW-0560">Oxidoreductase</keyword>
<dbReference type="PANTHER" id="PTHR11573:SF6">
    <property type="entry name" value="RIBONUCLEOSIDE-DIPHOSPHATE REDUCTASE LARGE SUBUNIT"/>
    <property type="match status" value="1"/>
</dbReference>
<dbReference type="NCBIfam" id="TIGR02506">
    <property type="entry name" value="NrdE_NrdA"/>
    <property type="match status" value="1"/>
</dbReference>